<proteinExistence type="predicted"/>
<dbReference type="Proteomes" id="UP000283458">
    <property type="component" value="Unassembled WGS sequence"/>
</dbReference>
<gene>
    <name evidence="1" type="ORF">D3877_19935</name>
</gene>
<evidence type="ECO:0000313" key="1">
    <source>
        <dbReference type="EMBL" id="RJF82314.1"/>
    </source>
</evidence>
<comment type="caution">
    <text evidence="1">The sequence shown here is derived from an EMBL/GenBank/DDBJ whole genome shotgun (WGS) entry which is preliminary data.</text>
</comment>
<dbReference type="AlphaFoldDB" id="A0A418VYX6"/>
<keyword evidence="2" id="KW-1185">Reference proteome</keyword>
<protein>
    <submittedName>
        <fullName evidence="1">Uncharacterized protein</fullName>
    </submittedName>
</protein>
<accession>A0A418VYX6</accession>
<name>A0A418VYX6_9PROT</name>
<evidence type="ECO:0000313" key="2">
    <source>
        <dbReference type="Proteomes" id="UP000283458"/>
    </source>
</evidence>
<dbReference type="EMBL" id="QYUL01000002">
    <property type="protein sequence ID" value="RJF82314.1"/>
    <property type="molecule type" value="Genomic_DNA"/>
</dbReference>
<sequence length="80" mass="8801">MEAPLRVDGSNTDFARVTFRVLHGLLGFEVPVLVSLRHYDEADAITIARSYLHEQSATIAAATTSWKLTDTEKAAKVKKA</sequence>
<reference evidence="1 2" key="1">
    <citation type="submission" date="2018-09" db="EMBL/GenBank/DDBJ databases">
        <authorList>
            <person name="Zhu H."/>
        </authorList>
    </citation>
    <scope>NUCLEOTIDE SEQUENCE [LARGE SCALE GENOMIC DNA]</scope>
    <source>
        <strain evidence="1 2">K2W22B-5</strain>
    </source>
</reference>
<organism evidence="1 2">
    <name type="scientific">Azospirillum cavernae</name>
    <dbReference type="NCBI Taxonomy" id="2320860"/>
    <lineage>
        <taxon>Bacteria</taxon>
        <taxon>Pseudomonadati</taxon>
        <taxon>Pseudomonadota</taxon>
        <taxon>Alphaproteobacteria</taxon>
        <taxon>Rhodospirillales</taxon>
        <taxon>Azospirillaceae</taxon>
        <taxon>Azospirillum</taxon>
    </lineage>
</organism>